<dbReference type="PANTHER" id="PTHR43386">
    <property type="entry name" value="OLIGOPEPTIDE TRANSPORT SYSTEM PERMEASE PROTEIN APPC"/>
    <property type="match status" value="1"/>
</dbReference>
<feature type="transmembrane region" description="Helical" evidence="9">
    <location>
        <begin position="242"/>
        <end position="267"/>
    </location>
</feature>
<accession>A0A4Q9VNS9</accession>
<evidence type="ECO:0000256" key="4">
    <source>
        <dbReference type="ARBA" id="ARBA00022692"/>
    </source>
</evidence>
<dbReference type="InterPro" id="IPR050366">
    <property type="entry name" value="BP-dependent_transpt_permease"/>
</dbReference>
<keyword evidence="5" id="KW-0571">Peptide transport</keyword>
<dbReference type="GO" id="GO:0055085">
    <property type="term" value="P:transmembrane transport"/>
    <property type="evidence" value="ECO:0007669"/>
    <property type="project" value="InterPro"/>
</dbReference>
<dbReference type="Pfam" id="PF00528">
    <property type="entry name" value="BPD_transp_1"/>
    <property type="match status" value="1"/>
</dbReference>
<name>A0A4Q9VNS9_9HYPH</name>
<dbReference type="OrthoDB" id="9766870at2"/>
<dbReference type="Gene3D" id="1.10.3720.10">
    <property type="entry name" value="MetI-like"/>
    <property type="match status" value="1"/>
</dbReference>
<evidence type="ECO:0000256" key="3">
    <source>
        <dbReference type="ARBA" id="ARBA00022475"/>
    </source>
</evidence>
<proteinExistence type="inferred from homology"/>
<dbReference type="AlphaFoldDB" id="A0A4Q9VNS9"/>
<feature type="transmembrane region" description="Helical" evidence="9">
    <location>
        <begin position="75"/>
        <end position="100"/>
    </location>
</feature>
<gene>
    <name evidence="11" type="ORF">EYW49_13295</name>
</gene>
<keyword evidence="12" id="KW-1185">Reference proteome</keyword>
<evidence type="ECO:0000256" key="8">
    <source>
        <dbReference type="ARBA" id="ARBA00023136"/>
    </source>
</evidence>
<comment type="subcellular location">
    <subcellularLocation>
        <location evidence="1 9">Cell membrane</location>
        <topology evidence="1 9">Multi-pass membrane protein</topology>
    </subcellularLocation>
</comment>
<evidence type="ECO:0000313" key="12">
    <source>
        <dbReference type="Proteomes" id="UP000292781"/>
    </source>
</evidence>
<sequence length="276" mass="29240">MWRGPRPGIAPIVAGAALLCLVAAAFLSPWIAPWPYDQQMLAEADRAPSLAHWFGTDEFGRDVLSRVLFGARTSLSVALVSISVSCSLGMAIGAICGYVGGPVDRWVMAAIDMTWCFPEILLALLLVAILGPGSTSTVLAIAIAYLAQFTRLTRSQIRALKRETFVEASLCFGAGPAHILLRRLLPNAVAPVVVVAMLTTGDAILLEATLGFFGMGAQPPTPSWGGMMSSGSELLFEAPWVILWPGAAIAASVIAINLFGDGVLVALDVKKRRRTH</sequence>
<reference evidence="11 12" key="1">
    <citation type="submission" date="2019-02" db="EMBL/GenBank/DDBJ databases">
        <title>Siculibacillus lacustris gen. nov., sp. nov., a new rosette-forming bacterium isolated from a freshwater crater lake (Lake St. Ana, Romania).</title>
        <authorList>
            <person name="Felfoldi T."/>
            <person name="Marton Z."/>
            <person name="Szabo A."/>
            <person name="Mentes A."/>
            <person name="Boka K."/>
            <person name="Marialigeti K."/>
            <person name="Mathe I."/>
            <person name="Koncz M."/>
            <person name="Schumann P."/>
            <person name="Toth E."/>
        </authorList>
    </citation>
    <scope>NUCLEOTIDE SEQUENCE [LARGE SCALE GENOMIC DNA]</scope>
    <source>
        <strain evidence="11 12">SA-279</strain>
    </source>
</reference>
<dbReference type="SUPFAM" id="SSF161098">
    <property type="entry name" value="MetI-like"/>
    <property type="match status" value="1"/>
</dbReference>
<keyword evidence="4 9" id="KW-0812">Transmembrane</keyword>
<evidence type="ECO:0000259" key="10">
    <source>
        <dbReference type="PROSITE" id="PS50928"/>
    </source>
</evidence>
<evidence type="ECO:0000256" key="5">
    <source>
        <dbReference type="ARBA" id="ARBA00022856"/>
    </source>
</evidence>
<dbReference type="InterPro" id="IPR035906">
    <property type="entry name" value="MetI-like_sf"/>
</dbReference>
<feature type="transmembrane region" description="Helical" evidence="9">
    <location>
        <begin position="188"/>
        <end position="213"/>
    </location>
</feature>
<keyword evidence="6" id="KW-0653">Protein transport</keyword>
<evidence type="ECO:0000256" key="2">
    <source>
        <dbReference type="ARBA" id="ARBA00022448"/>
    </source>
</evidence>
<dbReference type="GO" id="GO:0015031">
    <property type="term" value="P:protein transport"/>
    <property type="evidence" value="ECO:0007669"/>
    <property type="project" value="UniProtKB-KW"/>
</dbReference>
<keyword evidence="3" id="KW-1003">Cell membrane</keyword>
<evidence type="ECO:0000313" key="11">
    <source>
        <dbReference type="EMBL" id="TBW36818.1"/>
    </source>
</evidence>
<evidence type="ECO:0000256" key="9">
    <source>
        <dbReference type="RuleBase" id="RU363032"/>
    </source>
</evidence>
<feature type="transmembrane region" description="Helical" evidence="9">
    <location>
        <begin position="120"/>
        <end position="147"/>
    </location>
</feature>
<dbReference type="Proteomes" id="UP000292781">
    <property type="component" value="Unassembled WGS sequence"/>
</dbReference>
<dbReference type="GO" id="GO:0015833">
    <property type="term" value="P:peptide transport"/>
    <property type="evidence" value="ECO:0007669"/>
    <property type="project" value="UniProtKB-KW"/>
</dbReference>
<evidence type="ECO:0000256" key="7">
    <source>
        <dbReference type="ARBA" id="ARBA00022989"/>
    </source>
</evidence>
<feature type="domain" description="ABC transmembrane type-1" evidence="10">
    <location>
        <begin position="71"/>
        <end position="260"/>
    </location>
</feature>
<evidence type="ECO:0000256" key="1">
    <source>
        <dbReference type="ARBA" id="ARBA00004651"/>
    </source>
</evidence>
<organism evidence="11 12">
    <name type="scientific">Siculibacillus lacustris</name>
    <dbReference type="NCBI Taxonomy" id="1549641"/>
    <lineage>
        <taxon>Bacteria</taxon>
        <taxon>Pseudomonadati</taxon>
        <taxon>Pseudomonadota</taxon>
        <taxon>Alphaproteobacteria</taxon>
        <taxon>Hyphomicrobiales</taxon>
        <taxon>Ancalomicrobiaceae</taxon>
        <taxon>Siculibacillus</taxon>
    </lineage>
</organism>
<dbReference type="PROSITE" id="PS50928">
    <property type="entry name" value="ABC_TM1"/>
    <property type="match status" value="1"/>
</dbReference>
<dbReference type="GO" id="GO:0005886">
    <property type="term" value="C:plasma membrane"/>
    <property type="evidence" value="ECO:0007669"/>
    <property type="project" value="UniProtKB-SubCell"/>
</dbReference>
<feature type="transmembrane region" description="Helical" evidence="9">
    <location>
        <begin position="12"/>
        <end position="32"/>
    </location>
</feature>
<comment type="similarity">
    <text evidence="9">Belongs to the binding-protein-dependent transport system permease family.</text>
</comment>
<comment type="caution">
    <text evidence="11">The sequence shown here is derived from an EMBL/GenBank/DDBJ whole genome shotgun (WGS) entry which is preliminary data.</text>
</comment>
<keyword evidence="7 9" id="KW-1133">Transmembrane helix</keyword>
<protein>
    <submittedName>
        <fullName evidence="11">ABC transporter permease</fullName>
    </submittedName>
</protein>
<keyword evidence="8 9" id="KW-0472">Membrane</keyword>
<dbReference type="EMBL" id="SJFN01000018">
    <property type="protein sequence ID" value="TBW36818.1"/>
    <property type="molecule type" value="Genomic_DNA"/>
</dbReference>
<keyword evidence="2 9" id="KW-0813">Transport</keyword>
<evidence type="ECO:0000256" key="6">
    <source>
        <dbReference type="ARBA" id="ARBA00022927"/>
    </source>
</evidence>
<dbReference type="InterPro" id="IPR000515">
    <property type="entry name" value="MetI-like"/>
</dbReference>
<dbReference type="CDD" id="cd06261">
    <property type="entry name" value="TM_PBP2"/>
    <property type="match status" value="1"/>
</dbReference>
<dbReference type="PANTHER" id="PTHR43386:SF1">
    <property type="entry name" value="D,D-DIPEPTIDE TRANSPORT SYSTEM PERMEASE PROTEIN DDPC-RELATED"/>
    <property type="match status" value="1"/>
</dbReference>